<dbReference type="InterPro" id="IPR045266">
    <property type="entry name" value="DOH_DOMON"/>
</dbReference>
<sequence length="261" mass="29687">MIRVLNNRILITDEYVRGYQPPYPDRVNNVYVYGTRLTNGVMVAAFSRPIYSYEQPYDANLVGCTPWKFMVGLNRMDINGHAHHHSVTPIHQVVCLNNLVVYSAPCSFTYDNHRVKQRVTYGVKNGTLSFRFVLTGIKSGTTGWTGIGFGSSMHSGIDTIMLRLWNDQIFITDEYVKGHKSPSPDKVNNVRVYSTRVADGVMVAAFSRSVHSYEQPYDASLVKCSPWKFIIGLNRMSRNRHARHHSVTPIHRIVCLDNCMV</sequence>
<dbReference type="SUPFAM" id="SSF49344">
    <property type="entry name" value="CBD9-like"/>
    <property type="match status" value="1"/>
</dbReference>
<keyword evidence="3" id="KW-1185">Reference proteome</keyword>
<comment type="caution">
    <text evidence="2">The sequence shown here is derived from an EMBL/GenBank/DDBJ whole genome shotgun (WGS) entry which is preliminary data.</text>
</comment>
<dbReference type="Proteomes" id="UP000218231">
    <property type="component" value="Unassembled WGS sequence"/>
</dbReference>
<evidence type="ECO:0000313" key="2">
    <source>
        <dbReference type="EMBL" id="PAV71061.1"/>
    </source>
</evidence>
<dbReference type="InterPro" id="IPR005018">
    <property type="entry name" value="DOMON_domain"/>
</dbReference>
<dbReference type="Pfam" id="PF03351">
    <property type="entry name" value="DOMON"/>
    <property type="match status" value="1"/>
</dbReference>
<dbReference type="OrthoDB" id="5785632at2759"/>
<dbReference type="Gene3D" id="2.60.40.1210">
    <property type="entry name" value="Cellobiose dehydrogenase, cytochrome domain"/>
    <property type="match status" value="1"/>
</dbReference>
<evidence type="ECO:0000259" key="1">
    <source>
        <dbReference type="PROSITE" id="PS50836"/>
    </source>
</evidence>
<dbReference type="STRING" id="2018661.A0A2A2KAU2"/>
<feature type="domain" description="DOMON" evidence="1">
    <location>
        <begin position="115"/>
        <end position="234"/>
    </location>
</feature>
<evidence type="ECO:0000313" key="3">
    <source>
        <dbReference type="Proteomes" id="UP000218231"/>
    </source>
</evidence>
<reference evidence="2 3" key="1">
    <citation type="journal article" date="2017" name="Curr. Biol.">
        <title>Genome architecture and evolution of a unichromosomal asexual nematode.</title>
        <authorList>
            <person name="Fradin H."/>
            <person name="Zegar C."/>
            <person name="Gutwein M."/>
            <person name="Lucas J."/>
            <person name="Kovtun M."/>
            <person name="Corcoran D."/>
            <person name="Baugh L.R."/>
            <person name="Kiontke K."/>
            <person name="Gunsalus K."/>
            <person name="Fitch D.H."/>
            <person name="Piano F."/>
        </authorList>
    </citation>
    <scope>NUCLEOTIDE SEQUENCE [LARGE SCALE GENOMIC DNA]</scope>
    <source>
        <strain evidence="2">PF1309</strain>
    </source>
</reference>
<dbReference type="PANTHER" id="PTHR36516:SF6">
    <property type="entry name" value="DOMON DOMAIN-CONTAINING PROTEIN"/>
    <property type="match status" value="1"/>
</dbReference>
<name>A0A2A2KAU2_9BILA</name>
<dbReference type="EMBL" id="LIAE01009134">
    <property type="protein sequence ID" value="PAV71061.1"/>
    <property type="molecule type" value="Genomic_DNA"/>
</dbReference>
<proteinExistence type="predicted"/>
<dbReference type="CDD" id="cd09631">
    <property type="entry name" value="DOMON_DOH"/>
    <property type="match status" value="2"/>
</dbReference>
<dbReference type="PANTHER" id="PTHR36516">
    <property type="entry name" value="PROTEIN CBG04168-RELATED"/>
    <property type="match status" value="1"/>
</dbReference>
<accession>A0A2A2KAU2</accession>
<protein>
    <recommendedName>
        <fullName evidence="1">DOMON domain-containing protein</fullName>
    </recommendedName>
</protein>
<dbReference type="AlphaFoldDB" id="A0A2A2KAU2"/>
<organism evidence="2 3">
    <name type="scientific">Diploscapter pachys</name>
    <dbReference type="NCBI Taxonomy" id="2018661"/>
    <lineage>
        <taxon>Eukaryota</taxon>
        <taxon>Metazoa</taxon>
        <taxon>Ecdysozoa</taxon>
        <taxon>Nematoda</taxon>
        <taxon>Chromadorea</taxon>
        <taxon>Rhabditida</taxon>
        <taxon>Rhabditina</taxon>
        <taxon>Rhabditomorpha</taxon>
        <taxon>Rhabditoidea</taxon>
        <taxon>Rhabditidae</taxon>
        <taxon>Diploscapter</taxon>
    </lineage>
</organism>
<gene>
    <name evidence="2" type="ORF">WR25_11272</name>
</gene>
<dbReference type="PROSITE" id="PS50836">
    <property type="entry name" value="DOMON"/>
    <property type="match status" value="1"/>
</dbReference>